<protein>
    <submittedName>
        <fullName evidence="2">Chromosome 9 open reading frame 9 protein-like</fullName>
    </submittedName>
    <submittedName>
        <fullName evidence="4">Uncharacterized protein C9orf9-like</fullName>
    </submittedName>
</protein>
<dbReference type="Proteomes" id="UP000694865">
    <property type="component" value="Unplaced"/>
</dbReference>
<dbReference type="AlphaFoldDB" id="A0A0U2K756"/>
<reference evidence="4" key="2">
    <citation type="submission" date="2025-05" db="UniProtKB">
        <authorList>
            <consortium name="RefSeq"/>
        </authorList>
    </citation>
    <scope>IDENTIFICATION</scope>
    <source>
        <tissue evidence="4">Testes</tissue>
    </source>
</reference>
<name>A0A0U2K756_SACKO</name>
<keyword evidence="3" id="KW-1185">Reference proteome</keyword>
<feature type="region of interest" description="Disordered" evidence="1">
    <location>
        <begin position="177"/>
        <end position="205"/>
    </location>
</feature>
<evidence type="ECO:0000313" key="4">
    <source>
        <dbReference type="RefSeq" id="XP_002742203.1"/>
    </source>
</evidence>
<dbReference type="EMBL" id="KT876105">
    <property type="protein sequence ID" value="ALR88603.1"/>
    <property type="molecule type" value="mRNA"/>
</dbReference>
<organism evidence="2">
    <name type="scientific">Saccoglossus kowalevskii</name>
    <name type="common">Acorn worm</name>
    <dbReference type="NCBI Taxonomy" id="10224"/>
    <lineage>
        <taxon>Eukaryota</taxon>
        <taxon>Metazoa</taxon>
        <taxon>Hemichordata</taxon>
        <taxon>Enteropneusta</taxon>
        <taxon>Harrimaniidae</taxon>
        <taxon>Saccoglossus</taxon>
    </lineage>
</organism>
<dbReference type="Pfam" id="PF15120">
    <property type="entry name" value="SPACA9"/>
    <property type="match status" value="1"/>
</dbReference>
<dbReference type="GO" id="GO:0097546">
    <property type="term" value="C:ciliary base"/>
    <property type="evidence" value="ECO:0007669"/>
    <property type="project" value="TreeGrafter"/>
</dbReference>
<evidence type="ECO:0000256" key="1">
    <source>
        <dbReference type="SAM" id="MobiDB-lite"/>
    </source>
</evidence>
<dbReference type="KEGG" id="sko:100367856"/>
<dbReference type="GO" id="GO:0001669">
    <property type="term" value="C:acrosomal vesicle"/>
    <property type="evidence" value="ECO:0007669"/>
    <property type="project" value="TreeGrafter"/>
</dbReference>
<dbReference type="PANTHER" id="PTHR32455:SF1">
    <property type="entry name" value="SPERM ACROSOME-ASSOCIATED PROTEIN 9"/>
    <property type="match status" value="1"/>
</dbReference>
<reference evidence="2" key="1">
    <citation type="journal article" date="2015" name="Nature">
        <title>Hemichordate genomes and deuterostome origins.</title>
        <authorList>
            <person name="Simakov O."/>
            <person name="Kawashima T."/>
            <person name="Marletaz F."/>
            <person name="Jenkins J."/>
            <person name="Koyanagi R."/>
            <person name="Mitros T."/>
            <person name="Hisata K."/>
            <person name="Bredeson J."/>
            <person name="Shoguchi E."/>
            <person name="Gyoja F."/>
            <person name="Yue J.X."/>
            <person name="Chen Y.C."/>
            <person name="Freeman R.M.Jr."/>
            <person name="Sasaki A."/>
            <person name="Hikosaka-Katayama T."/>
            <person name="Sato A."/>
            <person name="Fujie M."/>
            <person name="Baughman K.W."/>
            <person name="Levine J."/>
            <person name="Gonzalez P."/>
            <person name="Cameron C."/>
            <person name="Fritzenwanker J.H."/>
            <person name="Pani A.M."/>
            <person name="Goto H."/>
            <person name="Kanda M."/>
            <person name="Arakaki N."/>
            <person name="Yamasaki S."/>
            <person name="Qu J."/>
            <person name="Cree A."/>
            <person name="Ding Y."/>
            <person name="Dinh H.H."/>
            <person name="Dugan S."/>
            <person name="Holder M."/>
            <person name="Jhangiani S.N."/>
            <person name="Kovar C.L."/>
            <person name="Lee S.L."/>
            <person name="Lewis L.R."/>
            <person name="Morton D."/>
            <person name="Nazareth L.V."/>
            <person name="Okwuonu G."/>
            <person name="Santibanez J."/>
            <person name="Chen R."/>
            <person name="Richards S."/>
            <person name="Muzny D.M."/>
            <person name="Gillis A."/>
            <person name="Peshkin L."/>
            <person name="Wu M."/>
            <person name="Humphreys T."/>
            <person name="Su Y.H."/>
            <person name="Putnam N.H."/>
            <person name="Schmutz J."/>
            <person name="Fujiyama A."/>
            <person name="Yu J.K."/>
            <person name="Tagawa K."/>
            <person name="Worley K.C."/>
            <person name="Gibbs R.A."/>
            <person name="Kirschner M.W."/>
            <person name="Lowe C.J."/>
            <person name="Satoh N."/>
            <person name="Rokhsar D.S."/>
            <person name="Gerhart J."/>
        </authorList>
    </citation>
    <scope>NUCLEOTIDE SEQUENCE</scope>
</reference>
<proteinExistence type="evidence at transcript level"/>
<dbReference type="PANTHER" id="PTHR32455">
    <property type="entry name" value="SPERM ACROSOME-ASSOCIATED PROTEIN 9"/>
    <property type="match status" value="1"/>
</dbReference>
<dbReference type="RefSeq" id="XP_002742203.1">
    <property type="nucleotide sequence ID" value="XM_002742157.2"/>
</dbReference>
<gene>
    <name evidence="4" type="primary">LOC100367856</name>
</gene>
<evidence type="ECO:0000313" key="3">
    <source>
        <dbReference type="Proteomes" id="UP000694865"/>
    </source>
</evidence>
<dbReference type="InterPro" id="IPR027818">
    <property type="entry name" value="SPACA9"/>
</dbReference>
<evidence type="ECO:0000313" key="2">
    <source>
        <dbReference type="EMBL" id="ALR88603.1"/>
    </source>
</evidence>
<accession>A0A0U2K756</accession>
<dbReference type="OrthoDB" id="9999829at2759"/>
<dbReference type="GO" id="GO:0036126">
    <property type="term" value="C:sperm flagellum"/>
    <property type="evidence" value="ECO:0007669"/>
    <property type="project" value="TreeGrafter"/>
</dbReference>
<sequence length="279" mass="32372">MNLSELRRETANFQARYRVLQQQQFTFVYALDNCRTDSYERTRPVRCIATVKEYMQRSHNATDKRAMRQWLDFLQDLDAFRRKLDAEGEMNGPLGQAMDKWKMLLNPSNDMSSLRVKYPHQEVNHLSCDEARNYYGGAVSLIPTILDVLGVVQSQVAMCCANGTWPPIKDKSFRASSAMNRRSQMEGELLGRSQSSMDKSVDTRDLRKSMGDMATKCKPKRYGGPKYDLGDTAFYRRTLNGRVDEIKLKPVKKVPWRGASKDNINHVEHRRFRDIKDRE</sequence>
<dbReference type="GeneID" id="100367856"/>